<feature type="transmembrane region" description="Helical" evidence="6">
    <location>
        <begin position="362"/>
        <end position="381"/>
    </location>
</feature>
<dbReference type="RefSeq" id="WP_091486331.1">
    <property type="nucleotide sequence ID" value="NZ_BJUX01000003.1"/>
</dbReference>
<dbReference type="EMBL" id="BJUX01000003">
    <property type="protein sequence ID" value="GEK88407.1"/>
    <property type="molecule type" value="Genomic_DNA"/>
</dbReference>
<accession>A0A1H7QN16</accession>
<dbReference type="PANTHER" id="PTHR30250:SF11">
    <property type="entry name" value="O-ANTIGEN TRANSPORTER-RELATED"/>
    <property type="match status" value="1"/>
</dbReference>
<dbReference type="STRING" id="426703.SAMN04488100_10263"/>
<name>A0A1H7QN16_9LACT</name>
<gene>
    <name evidence="7" type="ORF">APU01nite_04460</name>
    <name evidence="8" type="ORF">SAMN04488100_10263</name>
</gene>
<feature type="transmembrane region" description="Helical" evidence="6">
    <location>
        <begin position="296"/>
        <end position="319"/>
    </location>
</feature>
<dbReference type="InterPro" id="IPR002797">
    <property type="entry name" value="Polysacc_synth"/>
</dbReference>
<feature type="transmembrane region" description="Helical" evidence="6">
    <location>
        <begin position="45"/>
        <end position="62"/>
    </location>
</feature>
<protein>
    <submittedName>
        <fullName evidence="8">Membrane protein involved in the export of O-antigen and teichoic acid</fullName>
    </submittedName>
</protein>
<evidence type="ECO:0000256" key="1">
    <source>
        <dbReference type="ARBA" id="ARBA00004651"/>
    </source>
</evidence>
<evidence type="ECO:0000256" key="5">
    <source>
        <dbReference type="ARBA" id="ARBA00023136"/>
    </source>
</evidence>
<evidence type="ECO:0000313" key="9">
    <source>
        <dbReference type="Proteomes" id="UP000198548"/>
    </source>
</evidence>
<feature type="transmembrane region" description="Helical" evidence="6">
    <location>
        <begin position="83"/>
        <end position="109"/>
    </location>
</feature>
<dbReference type="Proteomes" id="UP000198548">
    <property type="component" value="Unassembled WGS sequence"/>
</dbReference>
<feature type="transmembrane region" description="Helical" evidence="6">
    <location>
        <begin position="325"/>
        <end position="350"/>
    </location>
</feature>
<feature type="transmembrane region" description="Helical" evidence="6">
    <location>
        <begin position="253"/>
        <end position="275"/>
    </location>
</feature>
<dbReference type="Proteomes" id="UP000321425">
    <property type="component" value="Unassembled WGS sequence"/>
</dbReference>
<dbReference type="OrthoDB" id="385011at2"/>
<feature type="transmembrane region" description="Helical" evidence="6">
    <location>
        <begin position="418"/>
        <end position="435"/>
    </location>
</feature>
<dbReference type="Pfam" id="PF01943">
    <property type="entry name" value="Polysacc_synt"/>
    <property type="match status" value="1"/>
</dbReference>
<dbReference type="InterPro" id="IPR050833">
    <property type="entry name" value="Poly_Biosynth_Transport"/>
</dbReference>
<feature type="transmembrane region" description="Helical" evidence="6">
    <location>
        <begin position="115"/>
        <end position="135"/>
    </location>
</feature>
<keyword evidence="4 6" id="KW-1133">Transmembrane helix</keyword>
<feature type="transmembrane region" description="Helical" evidence="6">
    <location>
        <begin position="147"/>
        <end position="169"/>
    </location>
</feature>
<proteinExistence type="predicted"/>
<keyword evidence="10" id="KW-1185">Reference proteome</keyword>
<evidence type="ECO:0000256" key="4">
    <source>
        <dbReference type="ARBA" id="ARBA00022989"/>
    </source>
</evidence>
<keyword evidence="5 6" id="KW-0472">Membrane</keyword>
<feature type="transmembrane region" description="Helical" evidence="6">
    <location>
        <begin position="12"/>
        <end position="33"/>
    </location>
</feature>
<comment type="subcellular location">
    <subcellularLocation>
        <location evidence="1">Cell membrane</location>
        <topology evidence="1">Multi-pass membrane protein</topology>
    </subcellularLocation>
</comment>
<dbReference type="PANTHER" id="PTHR30250">
    <property type="entry name" value="PST FAMILY PREDICTED COLANIC ACID TRANSPORTER"/>
    <property type="match status" value="1"/>
</dbReference>
<evidence type="ECO:0000256" key="6">
    <source>
        <dbReference type="SAM" id="Phobius"/>
    </source>
</evidence>
<evidence type="ECO:0000313" key="10">
    <source>
        <dbReference type="Proteomes" id="UP000321425"/>
    </source>
</evidence>
<feature type="transmembrane region" description="Helical" evidence="6">
    <location>
        <begin position="387"/>
        <end position="406"/>
    </location>
</feature>
<sequence length="473" mass="54561">MNSKVLNFLKNFSYTFSSNLITLLVSTLVTLIVPKLIGVQDYGYWQLYMFYSTYVGFFHFGWNDGIYLRYGGENYESLDKPKFFSQFIQLGVMQLVFAAVVALSAGFFVDGPDRVFILRMIALDMVILNVRYMFLFTLQATNRIKKYAAIMVTDRILFIATVLLLLLFGSRDYHLMIAADILSKVVSLVYGMYVCKEFVFQRFSNFSLDLKESWSNINVGIKLMLANLASKLIIGIVRFGIERAWDVETFGRVSLTLSISHFMMVFITGIGVVVYPILRRTSREKLPNIYEIMRNFLMIVSLSFLIFYYPARVILAAWLPEYAESLLYMALLFPMVIYEGRITLLINTYLKTLRYEKKMLHLNAITVAVSAVFTIFTTVIWHNLNLAVLTILLGQMVRAIIAEVFLSSKLNISLTKDFILEIALTMIFILSGWYIDSWWTVAIYGVSYLVYLLFKKSDVKRTYVGMKELMTAK</sequence>
<feature type="transmembrane region" description="Helical" evidence="6">
    <location>
        <begin position="175"/>
        <end position="195"/>
    </location>
</feature>
<keyword evidence="2" id="KW-1003">Cell membrane</keyword>
<evidence type="ECO:0000256" key="3">
    <source>
        <dbReference type="ARBA" id="ARBA00022692"/>
    </source>
</evidence>
<keyword evidence="3 6" id="KW-0812">Transmembrane</keyword>
<dbReference type="GO" id="GO:0005886">
    <property type="term" value="C:plasma membrane"/>
    <property type="evidence" value="ECO:0007669"/>
    <property type="project" value="UniProtKB-SubCell"/>
</dbReference>
<evidence type="ECO:0000256" key="2">
    <source>
        <dbReference type="ARBA" id="ARBA00022475"/>
    </source>
</evidence>
<feature type="transmembrane region" description="Helical" evidence="6">
    <location>
        <begin position="216"/>
        <end position="241"/>
    </location>
</feature>
<organism evidence="8 9">
    <name type="scientific">Alkalibacterium putridalgicola</name>
    <dbReference type="NCBI Taxonomy" id="426703"/>
    <lineage>
        <taxon>Bacteria</taxon>
        <taxon>Bacillati</taxon>
        <taxon>Bacillota</taxon>
        <taxon>Bacilli</taxon>
        <taxon>Lactobacillales</taxon>
        <taxon>Carnobacteriaceae</taxon>
        <taxon>Alkalibacterium</taxon>
    </lineage>
</organism>
<reference evidence="8 9" key="1">
    <citation type="submission" date="2016-10" db="EMBL/GenBank/DDBJ databases">
        <authorList>
            <person name="de Groot N.N."/>
        </authorList>
    </citation>
    <scope>NUCLEOTIDE SEQUENCE [LARGE SCALE GENOMIC DNA]</scope>
    <source>
        <strain evidence="8 9">DSM 19182</strain>
    </source>
</reference>
<evidence type="ECO:0000313" key="7">
    <source>
        <dbReference type="EMBL" id="GEK88407.1"/>
    </source>
</evidence>
<feature type="transmembrane region" description="Helical" evidence="6">
    <location>
        <begin position="441"/>
        <end position="457"/>
    </location>
</feature>
<dbReference type="EMBL" id="FOBL01000002">
    <property type="protein sequence ID" value="SEL49138.1"/>
    <property type="molecule type" value="Genomic_DNA"/>
</dbReference>
<dbReference type="AlphaFoldDB" id="A0A1H7QN16"/>
<evidence type="ECO:0000313" key="8">
    <source>
        <dbReference type="EMBL" id="SEL49138.1"/>
    </source>
</evidence>
<reference evidence="7 10" key="2">
    <citation type="submission" date="2019-07" db="EMBL/GenBank/DDBJ databases">
        <title>Whole genome shotgun sequence of Alkalibacterium putridalgicola NBRC 103243.</title>
        <authorList>
            <person name="Hosoyama A."/>
            <person name="Uohara A."/>
            <person name="Ohji S."/>
            <person name="Ichikawa N."/>
        </authorList>
    </citation>
    <scope>NUCLEOTIDE SEQUENCE [LARGE SCALE GENOMIC DNA]</scope>
    <source>
        <strain evidence="7 10">NBRC 103243</strain>
    </source>
</reference>